<evidence type="ECO:0000256" key="1">
    <source>
        <dbReference type="SAM" id="MobiDB-lite"/>
    </source>
</evidence>
<evidence type="ECO:0000313" key="3">
    <source>
        <dbReference type="Proteomes" id="UP000708148"/>
    </source>
</evidence>
<protein>
    <submittedName>
        <fullName evidence="2">Uncharacterized protein</fullName>
    </submittedName>
</protein>
<keyword evidence="3" id="KW-1185">Reference proteome</keyword>
<sequence>AQGMDSDRADMERPGDVFYTSGVSTCAAADLPVTARAQLFIVCQQLDVKKNCTRKDMRQRGLTPLPDDPLFRFNCVNKTCESVLSVGESACLLAELGGVVQKARDDGVCEVVPLVQRNATTAGAQATNEATTEGNSTNGASAGMGQDWVEPREPAFLQPVGGVDSRLDCVFGYPSGSSFGMSARCDEGRFRVVATITLGRDLVSRGTAMVCVWDGECRGSAEQMANTADGLFNGRFDCFSDSAGARVAPWAASWLVCLLICWFLG</sequence>
<comment type="caution">
    <text evidence="2">The sequence shown here is derived from an EMBL/GenBank/DDBJ whole genome shotgun (WGS) entry which is preliminary data.</text>
</comment>
<feature type="compositionally biased region" description="Polar residues" evidence="1">
    <location>
        <begin position="123"/>
        <end position="140"/>
    </location>
</feature>
<evidence type="ECO:0000313" key="2">
    <source>
        <dbReference type="EMBL" id="CAD7699767.1"/>
    </source>
</evidence>
<dbReference type="AlphaFoldDB" id="A0A8S1J8D9"/>
<proteinExistence type="predicted"/>
<gene>
    <name evidence="2" type="ORF">OSTQU699_LOCUS5126</name>
</gene>
<reference evidence="2" key="1">
    <citation type="submission" date="2020-12" db="EMBL/GenBank/DDBJ databases">
        <authorList>
            <person name="Iha C."/>
        </authorList>
    </citation>
    <scope>NUCLEOTIDE SEQUENCE</scope>
</reference>
<dbReference type="Proteomes" id="UP000708148">
    <property type="component" value="Unassembled WGS sequence"/>
</dbReference>
<organism evidence="2 3">
    <name type="scientific">Ostreobium quekettii</name>
    <dbReference type="NCBI Taxonomy" id="121088"/>
    <lineage>
        <taxon>Eukaryota</taxon>
        <taxon>Viridiplantae</taxon>
        <taxon>Chlorophyta</taxon>
        <taxon>core chlorophytes</taxon>
        <taxon>Ulvophyceae</taxon>
        <taxon>TCBD clade</taxon>
        <taxon>Bryopsidales</taxon>
        <taxon>Ostreobineae</taxon>
        <taxon>Ostreobiaceae</taxon>
        <taxon>Ostreobium</taxon>
    </lineage>
</organism>
<accession>A0A8S1J8D9</accession>
<name>A0A8S1J8D9_9CHLO</name>
<feature type="region of interest" description="Disordered" evidence="1">
    <location>
        <begin position="123"/>
        <end position="147"/>
    </location>
</feature>
<dbReference type="EMBL" id="CAJHUC010001107">
    <property type="protein sequence ID" value="CAD7699767.1"/>
    <property type="molecule type" value="Genomic_DNA"/>
</dbReference>
<feature type="non-terminal residue" evidence="2">
    <location>
        <position position="1"/>
    </location>
</feature>